<dbReference type="AlphaFoldDB" id="A0A0B8PG01"/>
<dbReference type="EMBL" id="BBSA01000004">
    <property type="protein sequence ID" value="GAM61759.1"/>
    <property type="molecule type" value="Genomic_DNA"/>
</dbReference>
<sequence length="337" mass="37524">MKKLLVMTAAVSGVLSPIAMAAEEVNVYSYRQPFLVQPMFDEFTKETGIKVNVKFSKTGIAEQLKKEGEYSPADVVLTTDISRLVELANEEVVQPVESKEISGNVPAQYRDSENEWFALTLRTRNVYSSRDRVGQLGADFDYKDLANAEYKGKICTRSGKHPYNVSLVASMIAHHGEAEAKTWLEGVKANLARKPQGNDRAQVKAVKEGLCDLALGNSYYLGKMLENEEQQTWAESVYINFPGQNANGTHVNVSGMAMAKYAPNRDNAVKLMEFLTEDKAQQMYAEVNYEYPVKEGVKRSELVASWGDFKADTIALEKIADNHAAAVKLLDQVKFDL</sequence>
<dbReference type="CDD" id="cd13542">
    <property type="entry name" value="PBP2_FutA1_ilke"/>
    <property type="match status" value="1"/>
</dbReference>
<evidence type="ECO:0000313" key="6">
    <source>
        <dbReference type="Proteomes" id="UP000031670"/>
    </source>
</evidence>
<accession>A0A0B8PG01</accession>
<keyword evidence="2 4" id="KW-0732">Signal</keyword>
<dbReference type="GO" id="GO:0030288">
    <property type="term" value="C:outer membrane-bounded periplasmic space"/>
    <property type="evidence" value="ECO:0007669"/>
    <property type="project" value="TreeGrafter"/>
</dbReference>
<feature type="signal peptide" evidence="4">
    <location>
        <begin position="1"/>
        <end position="21"/>
    </location>
</feature>
<keyword evidence="3" id="KW-0479">Metal-binding</keyword>
<dbReference type="GO" id="GO:0046872">
    <property type="term" value="F:metal ion binding"/>
    <property type="evidence" value="ECO:0007669"/>
    <property type="project" value="UniProtKB-KW"/>
</dbReference>
<evidence type="ECO:0000256" key="1">
    <source>
        <dbReference type="ARBA" id="ARBA00008520"/>
    </source>
</evidence>
<dbReference type="InterPro" id="IPR026045">
    <property type="entry name" value="Ferric-bd"/>
</dbReference>
<evidence type="ECO:0000256" key="4">
    <source>
        <dbReference type="SAM" id="SignalP"/>
    </source>
</evidence>
<dbReference type="Proteomes" id="UP000031670">
    <property type="component" value="Unassembled WGS sequence"/>
</dbReference>
<dbReference type="Gene3D" id="3.40.190.10">
    <property type="entry name" value="Periplasmic binding protein-like II"/>
    <property type="match status" value="2"/>
</dbReference>
<organism evidence="5 6">
    <name type="scientific">Vibrio ishigakensis</name>
    <dbReference type="NCBI Taxonomy" id="1481914"/>
    <lineage>
        <taxon>Bacteria</taxon>
        <taxon>Pseudomonadati</taxon>
        <taxon>Pseudomonadota</taxon>
        <taxon>Gammaproteobacteria</taxon>
        <taxon>Vibrionales</taxon>
        <taxon>Vibrionaceae</taxon>
        <taxon>Vibrio</taxon>
    </lineage>
</organism>
<dbReference type="PANTHER" id="PTHR30006:SF15">
    <property type="entry name" value="IRON-UTILIZATION PERIPLASMIC PROTEIN"/>
    <property type="match status" value="1"/>
</dbReference>
<keyword evidence="3" id="KW-0408">Iron</keyword>
<dbReference type="SUPFAM" id="SSF53850">
    <property type="entry name" value="Periplasmic binding protein-like II"/>
    <property type="match status" value="1"/>
</dbReference>
<feature type="chain" id="PRO_5002123206" evidence="4">
    <location>
        <begin position="22"/>
        <end position="337"/>
    </location>
</feature>
<feature type="binding site" evidence="3">
    <location>
        <position position="220"/>
    </location>
    <ligand>
        <name>Fe cation</name>
        <dbReference type="ChEBI" id="CHEBI:24875"/>
    </ligand>
</feature>
<comment type="caution">
    <text evidence="5">The sequence shown here is derived from an EMBL/GenBank/DDBJ whole genome shotgun (WGS) entry which is preliminary data.</text>
</comment>
<reference evidence="5 6" key="1">
    <citation type="submission" date="2015-01" db="EMBL/GenBank/DDBJ databases">
        <title>Vibrio sp. C5 JCM 19232 whole genome shotgun sequence.</title>
        <authorList>
            <person name="Sawabe T."/>
            <person name="Meirelles P."/>
            <person name="Feng G."/>
            <person name="Sayaka M."/>
            <person name="Hattori M."/>
            <person name="Ohkuma M."/>
        </authorList>
    </citation>
    <scope>NUCLEOTIDE SEQUENCE [LARGE SCALE GENOMIC DNA]</scope>
    <source>
        <strain evidence="5 6">JCM19232</strain>
    </source>
</reference>
<evidence type="ECO:0000313" key="5">
    <source>
        <dbReference type="EMBL" id="GAM61759.1"/>
    </source>
</evidence>
<gene>
    <name evidence="5" type="ORF">JCM19232_6064</name>
</gene>
<reference evidence="5 6" key="2">
    <citation type="submission" date="2015-01" db="EMBL/GenBank/DDBJ databases">
        <authorList>
            <consortium name="NBRP consortium"/>
            <person name="Sawabe T."/>
            <person name="Meirelles P."/>
            <person name="Feng G."/>
            <person name="Sayaka M."/>
            <person name="Hattori M."/>
            <person name="Ohkuma M."/>
        </authorList>
    </citation>
    <scope>NUCLEOTIDE SEQUENCE [LARGE SCALE GENOMIC DNA]</scope>
    <source>
        <strain evidence="5 6">JCM19232</strain>
    </source>
</reference>
<feature type="binding site" evidence="3">
    <location>
        <position position="219"/>
    </location>
    <ligand>
        <name>Fe cation</name>
        <dbReference type="ChEBI" id="CHEBI:24875"/>
    </ligand>
</feature>
<dbReference type="PANTHER" id="PTHR30006">
    <property type="entry name" value="THIAMINE-BINDING PERIPLASMIC PROTEIN-RELATED"/>
    <property type="match status" value="1"/>
</dbReference>
<name>A0A0B8PG01_9VIBR</name>
<evidence type="ECO:0000256" key="2">
    <source>
        <dbReference type="ARBA" id="ARBA00022729"/>
    </source>
</evidence>
<protein>
    <submittedName>
        <fullName evidence="5">Ferric iron ABC transporter</fullName>
    </submittedName>
</protein>
<dbReference type="Pfam" id="PF13343">
    <property type="entry name" value="SBP_bac_6"/>
    <property type="match status" value="1"/>
</dbReference>
<comment type="similarity">
    <text evidence="1">Belongs to the bacterial solute-binding protein 1 family.</text>
</comment>
<evidence type="ECO:0000256" key="3">
    <source>
        <dbReference type="PIRSR" id="PIRSR002825-1"/>
    </source>
</evidence>
<proteinExistence type="inferred from homology"/>
<dbReference type="PIRSF" id="PIRSF002825">
    <property type="entry name" value="CfbpA"/>
    <property type="match status" value="1"/>
</dbReference>